<dbReference type="PANTHER" id="PTHR43674">
    <property type="entry name" value="NITRILASE C965.09-RELATED"/>
    <property type="match status" value="1"/>
</dbReference>
<dbReference type="PANTHER" id="PTHR43674:SF2">
    <property type="entry name" value="BETA-UREIDOPROPIONASE"/>
    <property type="match status" value="1"/>
</dbReference>
<dbReference type="GO" id="GO:0016811">
    <property type="term" value="F:hydrolase activity, acting on carbon-nitrogen (but not peptide) bonds, in linear amides"/>
    <property type="evidence" value="ECO:0007669"/>
    <property type="project" value="TreeGrafter"/>
</dbReference>
<comment type="caution">
    <text evidence="3">The sequence shown here is derived from an EMBL/GenBank/DDBJ whole genome shotgun (WGS) entry which is preliminary data.</text>
</comment>
<dbReference type="InterPro" id="IPR036526">
    <property type="entry name" value="C-N_Hydrolase_sf"/>
</dbReference>
<dbReference type="Proteomes" id="UP000662200">
    <property type="component" value="Unassembled WGS sequence"/>
</dbReference>
<dbReference type="InterPro" id="IPR050345">
    <property type="entry name" value="Aliph_Amidase/BUP"/>
</dbReference>
<name>A0A8J3BMT7_9ACTN</name>
<sequence>MSDPMRITVCQLDARGGRRDAALAALADHVAQARSDLVVLPEMPFSDWLAAGPVPDRARWERSVAAHRAGVARLGELGAPAVVASRPIVEATGARRNQAFVWTEPTGAVRVRDKYYLPDEEGFWEASWYERGEPTFDTCRVGDARAGVLLCTDLWFLEWSRHYARSGAELLCVPRATPVASQAKWVAGGQAAAVCAGAFCASSNQWVPSGSGLDRGGPGWVVDPDGAVLATTSADEPFVTVEVDLAAARAAKATYPRYVRE</sequence>
<dbReference type="Gene3D" id="3.60.110.10">
    <property type="entry name" value="Carbon-nitrogen hydrolase"/>
    <property type="match status" value="1"/>
</dbReference>
<feature type="domain" description="CN hydrolase" evidence="2">
    <location>
        <begin position="5"/>
        <end position="245"/>
    </location>
</feature>
<evidence type="ECO:0000313" key="4">
    <source>
        <dbReference type="Proteomes" id="UP000662200"/>
    </source>
</evidence>
<organism evidence="3 4">
    <name type="scientific">Pilimelia terevasa</name>
    <dbReference type="NCBI Taxonomy" id="53372"/>
    <lineage>
        <taxon>Bacteria</taxon>
        <taxon>Bacillati</taxon>
        <taxon>Actinomycetota</taxon>
        <taxon>Actinomycetes</taxon>
        <taxon>Micromonosporales</taxon>
        <taxon>Micromonosporaceae</taxon>
        <taxon>Pilimelia</taxon>
    </lineage>
</organism>
<protein>
    <recommendedName>
        <fullName evidence="2">CN hydrolase domain-containing protein</fullName>
    </recommendedName>
</protein>
<reference evidence="3" key="2">
    <citation type="submission" date="2020-09" db="EMBL/GenBank/DDBJ databases">
        <authorList>
            <person name="Sun Q."/>
            <person name="Ohkuma M."/>
        </authorList>
    </citation>
    <scope>NUCLEOTIDE SEQUENCE</scope>
    <source>
        <strain evidence="3">JCM 3091</strain>
    </source>
</reference>
<dbReference type="Pfam" id="PF00795">
    <property type="entry name" value="CN_hydrolase"/>
    <property type="match status" value="1"/>
</dbReference>
<evidence type="ECO:0000256" key="1">
    <source>
        <dbReference type="ARBA" id="ARBA00022801"/>
    </source>
</evidence>
<evidence type="ECO:0000259" key="2">
    <source>
        <dbReference type="PROSITE" id="PS50263"/>
    </source>
</evidence>
<proteinExistence type="predicted"/>
<dbReference type="SUPFAM" id="SSF56317">
    <property type="entry name" value="Carbon-nitrogen hydrolase"/>
    <property type="match status" value="1"/>
</dbReference>
<dbReference type="InterPro" id="IPR003010">
    <property type="entry name" value="C-N_Hydrolase"/>
</dbReference>
<keyword evidence="4" id="KW-1185">Reference proteome</keyword>
<evidence type="ECO:0000313" key="3">
    <source>
        <dbReference type="EMBL" id="GGK22578.1"/>
    </source>
</evidence>
<dbReference type="PROSITE" id="PS50263">
    <property type="entry name" value="CN_HYDROLASE"/>
    <property type="match status" value="1"/>
</dbReference>
<accession>A0A8J3BMT7</accession>
<keyword evidence="1" id="KW-0378">Hydrolase</keyword>
<dbReference type="EMBL" id="BMQC01000003">
    <property type="protein sequence ID" value="GGK22578.1"/>
    <property type="molecule type" value="Genomic_DNA"/>
</dbReference>
<dbReference type="CDD" id="cd07197">
    <property type="entry name" value="nitrilase"/>
    <property type="match status" value="1"/>
</dbReference>
<dbReference type="AlphaFoldDB" id="A0A8J3BMT7"/>
<reference evidence="3" key="1">
    <citation type="journal article" date="2014" name="Int. J. Syst. Evol. Microbiol.">
        <title>Complete genome sequence of Corynebacterium casei LMG S-19264T (=DSM 44701T), isolated from a smear-ripened cheese.</title>
        <authorList>
            <consortium name="US DOE Joint Genome Institute (JGI-PGF)"/>
            <person name="Walter F."/>
            <person name="Albersmeier A."/>
            <person name="Kalinowski J."/>
            <person name="Ruckert C."/>
        </authorList>
    </citation>
    <scope>NUCLEOTIDE SEQUENCE</scope>
    <source>
        <strain evidence="3">JCM 3091</strain>
    </source>
</reference>
<dbReference type="RefSeq" id="WP_189113343.1">
    <property type="nucleotide sequence ID" value="NZ_BMQC01000003.1"/>
</dbReference>
<gene>
    <name evidence="3" type="ORF">GCM10010124_13880</name>
</gene>